<protein>
    <submittedName>
        <fullName evidence="3">Osteopetrosis-associated transmembrane protein 1</fullName>
    </submittedName>
</protein>
<keyword evidence="1 3" id="KW-0812">Transmembrane</keyword>
<keyword evidence="2" id="KW-0732">Signal</keyword>
<dbReference type="InterPro" id="IPR019172">
    <property type="entry name" value="Osteopetrosis-assoc_TM_1"/>
</dbReference>
<evidence type="ECO:0000313" key="4">
    <source>
        <dbReference type="Proteomes" id="UP001307889"/>
    </source>
</evidence>
<evidence type="ECO:0000313" key="3">
    <source>
        <dbReference type="EMBL" id="BES99642.1"/>
    </source>
</evidence>
<name>A0ABN7B5F8_9HEMI</name>
<gene>
    <name evidence="3" type="ORF">NTJ_12459</name>
</gene>
<dbReference type="Proteomes" id="UP001307889">
    <property type="component" value="Chromosome 10"/>
</dbReference>
<sequence length="270" mass="30556">MVRRVTATVILLIAHCFTYLLAQDATPPDSGRAIQDRTCLLMLESFANLTASYTYCTISHARPITLCQQCVSPYLSVMNVYEDITKIDSEEGKKCASELANLDRLQVFESGYNYVRDLWRRANCDSCFVTDPKTGNPTVGLTPFVQKVLNASAIYEDCVTKYHNASIKPDLETCDLCSYSYQEINTLYNGYKAKTGGIDFCMDIVDLINNTRNGWSDDIGCTKTRRQPELTFLLSSLGIGFLPVVFYLMIYAFTKKKEHPLIERKRTNND</sequence>
<dbReference type="Pfam" id="PF09777">
    <property type="entry name" value="OSTMP1"/>
    <property type="match status" value="1"/>
</dbReference>
<dbReference type="PANTHER" id="PTHR15644:SF2">
    <property type="entry name" value="OSTEOPETROSIS-ASSOCIATED TRANSMEMBRANE PROTEIN 1"/>
    <property type="match status" value="1"/>
</dbReference>
<feature type="transmembrane region" description="Helical" evidence="1">
    <location>
        <begin position="232"/>
        <end position="254"/>
    </location>
</feature>
<dbReference type="EMBL" id="AP028918">
    <property type="protein sequence ID" value="BES99642.1"/>
    <property type="molecule type" value="Genomic_DNA"/>
</dbReference>
<feature type="chain" id="PRO_5045235705" evidence="2">
    <location>
        <begin position="23"/>
        <end position="270"/>
    </location>
</feature>
<organism evidence="3 4">
    <name type="scientific">Nesidiocoris tenuis</name>
    <dbReference type="NCBI Taxonomy" id="355587"/>
    <lineage>
        <taxon>Eukaryota</taxon>
        <taxon>Metazoa</taxon>
        <taxon>Ecdysozoa</taxon>
        <taxon>Arthropoda</taxon>
        <taxon>Hexapoda</taxon>
        <taxon>Insecta</taxon>
        <taxon>Pterygota</taxon>
        <taxon>Neoptera</taxon>
        <taxon>Paraneoptera</taxon>
        <taxon>Hemiptera</taxon>
        <taxon>Heteroptera</taxon>
        <taxon>Panheteroptera</taxon>
        <taxon>Cimicomorpha</taxon>
        <taxon>Miridae</taxon>
        <taxon>Dicyphina</taxon>
        <taxon>Nesidiocoris</taxon>
    </lineage>
</organism>
<dbReference type="PANTHER" id="PTHR15644">
    <property type="entry name" value="OSTEOPETROSIS ASSOCIATED TRANSMEMBRANE PROTEIN 1"/>
    <property type="match status" value="1"/>
</dbReference>
<accession>A0ABN7B5F8</accession>
<keyword evidence="4" id="KW-1185">Reference proteome</keyword>
<keyword evidence="1" id="KW-1133">Transmembrane helix</keyword>
<keyword evidence="1" id="KW-0472">Membrane</keyword>
<evidence type="ECO:0000256" key="1">
    <source>
        <dbReference type="SAM" id="Phobius"/>
    </source>
</evidence>
<reference evidence="3 4" key="1">
    <citation type="submission" date="2023-09" db="EMBL/GenBank/DDBJ databases">
        <title>Nesidiocoris tenuis whole genome shotgun sequence.</title>
        <authorList>
            <person name="Shibata T."/>
            <person name="Shimoda M."/>
            <person name="Kobayashi T."/>
            <person name="Uehara T."/>
        </authorList>
    </citation>
    <scope>NUCLEOTIDE SEQUENCE [LARGE SCALE GENOMIC DNA]</scope>
    <source>
        <strain evidence="3 4">Japan</strain>
    </source>
</reference>
<proteinExistence type="predicted"/>
<feature type="signal peptide" evidence="2">
    <location>
        <begin position="1"/>
        <end position="22"/>
    </location>
</feature>
<evidence type="ECO:0000256" key="2">
    <source>
        <dbReference type="SAM" id="SignalP"/>
    </source>
</evidence>